<dbReference type="AlphaFoldDB" id="A0A0B7FSD2"/>
<evidence type="ECO:0000313" key="2">
    <source>
        <dbReference type="Proteomes" id="UP000059188"/>
    </source>
</evidence>
<accession>A0A0B7FSD2</accession>
<proteinExistence type="predicted"/>
<dbReference type="Proteomes" id="UP000059188">
    <property type="component" value="Unassembled WGS sequence"/>
</dbReference>
<sequence length="294" mass="30473">MSKRGDYAPPFEYFAQQDLPSLNPLVSGGYGAVVGSDLGAVPHVSAPVPIPGAIGTGPPIEWDRHAPQGFYAAGSRDLSTGFGLENASTFAGIISATRLAKLRAPSVALPALPSSQYLRYSSDASSTPSGIHPTMPLFRAPLELVIELAPIRPTPLCSPAGPSSVSAKGERDLLLDDLSTHPSSVALQCLSVDLLTGHPKASGSMRDGYIPIAPQVTLTQPMPPACPSPFSVHQLVWSPSPAPSSSHVSAYTYSSTRAPSALSTCAPSVASIRPLSITPQQAILRTMNGGKSNS</sequence>
<keyword evidence="2" id="KW-1185">Reference proteome</keyword>
<evidence type="ECO:0000313" key="1">
    <source>
        <dbReference type="EMBL" id="CEL60560.1"/>
    </source>
</evidence>
<name>A0A0B7FSD2_THACB</name>
<reference evidence="1 2" key="1">
    <citation type="submission" date="2014-11" db="EMBL/GenBank/DDBJ databases">
        <authorList>
            <person name="Wibberg Daniel"/>
        </authorList>
    </citation>
    <scope>NUCLEOTIDE SEQUENCE [LARGE SCALE GENOMIC DNA]</scope>
    <source>
        <strain evidence="1">Rhizoctonia solani AG1-IB 7/3/14</strain>
    </source>
</reference>
<gene>
    <name evidence="1" type="ORF">RSOLAG1IB_09742</name>
</gene>
<protein>
    <submittedName>
        <fullName evidence="1">Uncharacterized protein</fullName>
    </submittedName>
</protein>
<dbReference type="EMBL" id="LN679148">
    <property type="protein sequence ID" value="CEL60560.1"/>
    <property type="molecule type" value="Genomic_DNA"/>
</dbReference>
<organism evidence="1 2">
    <name type="scientific">Thanatephorus cucumeris (strain AG1-IB / isolate 7/3/14)</name>
    <name type="common">Lettuce bottom rot fungus</name>
    <name type="synonym">Rhizoctonia solani</name>
    <dbReference type="NCBI Taxonomy" id="1108050"/>
    <lineage>
        <taxon>Eukaryota</taxon>
        <taxon>Fungi</taxon>
        <taxon>Dikarya</taxon>
        <taxon>Basidiomycota</taxon>
        <taxon>Agaricomycotina</taxon>
        <taxon>Agaricomycetes</taxon>
        <taxon>Cantharellales</taxon>
        <taxon>Ceratobasidiaceae</taxon>
        <taxon>Rhizoctonia</taxon>
        <taxon>Rhizoctonia solani AG-1</taxon>
    </lineage>
</organism>